<accession>A0A839T868</accession>
<dbReference type="PIRSF" id="PIRSF018266">
    <property type="entry name" value="FecR"/>
    <property type="match status" value="1"/>
</dbReference>
<dbReference type="Proteomes" id="UP000549250">
    <property type="component" value="Unassembled WGS sequence"/>
</dbReference>
<dbReference type="InterPro" id="IPR006860">
    <property type="entry name" value="FecR"/>
</dbReference>
<dbReference type="AlphaFoldDB" id="A0A839T868"/>
<organism evidence="3 4">
    <name type="scientific">Azomonas macrocytogenes</name>
    <name type="common">Azotobacter macrocytogenes</name>
    <dbReference type="NCBI Taxonomy" id="69962"/>
    <lineage>
        <taxon>Bacteria</taxon>
        <taxon>Pseudomonadati</taxon>
        <taxon>Pseudomonadota</taxon>
        <taxon>Gammaproteobacteria</taxon>
        <taxon>Pseudomonadales</taxon>
        <taxon>Pseudomonadaceae</taxon>
        <taxon>Azomonas</taxon>
    </lineage>
</organism>
<gene>
    <name evidence="3" type="ORF">FHR87_002263</name>
</gene>
<reference evidence="3 4" key="1">
    <citation type="submission" date="2020-08" db="EMBL/GenBank/DDBJ databases">
        <title>Genomic Encyclopedia of Type Strains, Phase III (KMG-III): the genomes of soil and plant-associated and newly described type strains.</title>
        <authorList>
            <person name="Whitman W."/>
        </authorList>
    </citation>
    <scope>NUCLEOTIDE SEQUENCE [LARGE SCALE GENOMIC DNA]</scope>
    <source>
        <strain evidence="3 4">CECT 4462</strain>
    </source>
</reference>
<keyword evidence="4" id="KW-1185">Reference proteome</keyword>
<dbReference type="Pfam" id="PF16220">
    <property type="entry name" value="DUF4880"/>
    <property type="match status" value="1"/>
</dbReference>
<feature type="domain" description="FecR N-terminal" evidence="2">
    <location>
        <begin position="14"/>
        <end position="56"/>
    </location>
</feature>
<name>A0A839T868_AZOMA</name>
<dbReference type="PANTHER" id="PTHR30273">
    <property type="entry name" value="PERIPLASMIC SIGNAL SENSOR AND SIGMA FACTOR ACTIVATOR FECR-RELATED"/>
    <property type="match status" value="1"/>
</dbReference>
<feature type="domain" description="FecR protein" evidence="1">
    <location>
        <begin position="117"/>
        <end position="212"/>
    </location>
</feature>
<dbReference type="GO" id="GO:0016989">
    <property type="term" value="F:sigma factor antagonist activity"/>
    <property type="evidence" value="ECO:0007669"/>
    <property type="project" value="TreeGrafter"/>
</dbReference>
<dbReference type="EMBL" id="JACHXI010000010">
    <property type="protein sequence ID" value="MBB3103853.1"/>
    <property type="molecule type" value="Genomic_DNA"/>
</dbReference>
<dbReference type="InterPro" id="IPR012373">
    <property type="entry name" value="Ferrdict_sens_TM"/>
</dbReference>
<comment type="caution">
    <text evidence="3">The sequence shown here is derived from an EMBL/GenBank/DDBJ whole genome shotgun (WGS) entry which is preliminary data.</text>
</comment>
<evidence type="ECO:0000259" key="2">
    <source>
        <dbReference type="Pfam" id="PF16220"/>
    </source>
</evidence>
<dbReference type="RefSeq" id="WP_183166768.1">
    <property type="nucleotide sequence ID" value="NZ_JACHXI010000010.1"/>
</dbReference>
<protein>
    <submittedName>
        <fullName evidence="3">Ferric-dicitrate binding protein FerR (Iron transport regulator)</fullName>
    </submittedName>
</protein>
<dbReference type="InterPro" id="IPR032623">
    <property type="entry name" value="FecR_N"/>
</dbReference>
<dbReference type="Gene3D" id="2.60.120.1440">
    <property type="match status" value="1"/>
</dbReference>
<sequence length="325" mass="36250">MASATDDIPEPILDQAIDWLVKLHSGTADETVQAACQHWRSLDPLHEMAWQQLQQVEASFRRLPDVQPALAMQTLEQLEQGRNGRRQALKLLGLGTVGTGLGWMALQQTAWRHFGTDYVTAIGEHRRFTLADGTRLQLNTDSAVDIRFSALRRLVVLREGEIFIETGPDNGTPDDRPFWVQSGSALLQAVGAGFNVRQAGARSELCVAEGTVAIHLANTAPVRVEKGQQYLIDQQDAQRIENSPFDATAWVRGQLVTRQARLQALAAELARYRRGWLHCDPAVAELKVSGVFQLDELDRSLDALSHSLPVRIERLTRFWVRILPA</sequence>
<evidence type="ECO:0000313" key="3">
    <source>
        <dbReference type="EMBL" id="MBB3103853.1"/>
    </source>
</evidence>
<dbReference type="Pfam" id="PF04773">
    <property type="entry name" value="FecR"/>
    <property type="match status" value="1"/>
</dbReference>
<proteinExistence type="predicted"/>
<evidence type="ECO:0000259" key="1">
    <source>
        <dbReference type="Pfam" id="PF04773"/>
    </source>
</evidence>
<dbReference type="PANTHER" id="PTHR30273:SF2">
    <property type="entry name" value="PROTEIN FECR"/>
    <property type="match status" value="1"/>
</dbReference>
<evidence type="ECO:0000313" key="4">
    <source>
        <dbReference type="Proteomes" id="UP000549250"/>
    </source>
</evidence>